<evidence type="ECO:0000259" key="10">
    <source>
        <dbReference type="PROSITE" id="PS50902"/>
    </source>
</evidence>
<dbReference type="InterPro" id="IPR045761">
    <property type="entry name" value="ODP_dom"/>
</dbReference>
<dbReference type="Pfam" id="PF21349">
    <property type="entry name" value="RUBY_RBDX"/>
    <property type="match status" value="1"/>
</dbReference>
<comment type="cofactor">
    <cofactor evidence="3">
        <name>FAD</name>
        <dbReference type="ChEBI" id="CHEBI:57692"/>
    </cofactor>
</comment>
<dbReference type="Gene3D" id="2.20.28.10">
    <property type="match status" value="1"/>
</dbReference>
<dbReference type="PROSITE" id="PS50902">
    <property type="entry name" value="FLAVODOXIN_LIKE"/>
    <property type="match status" value="1"/>
</dbReference>
<dbReference type="PROSITE" id="PS50903">
    <property type="entry name" value="RUBREDOXIN_LIKE"/>
    <property type="match status" value="1"/>
</dbReference>
<dbReference type="PATRIC" id="fig|1121290.3.peg.750"/>
<evidence type="ECO:0000256" key="3">
    <source>
        <dbReference type="ARBA" id="ARBA00001974"/>
    </source>
</evidence>
<dbReference type="Pfam" id="PF18267">
    <property type="entry name" value="Rubredoxin_C"/>
    <property type="match status" value="1"/>
</dbReference>
<organism evidence="12 13">
    <name type="scientific">Clostridium acetireducens DSM 10703</name>
    <dbReference type="NCBI Taxonomy" id="1121290"/>
    <lineage>
        <taxon>Bacteria</taxon>
        <taxon>Bacillati</taxon>
        <taxon>Bacillota</taxon>
        <taxon>Clostridia</taxon>
        <taxon>Eubacteriales</taxon>
        <taxon>Clostridiaceae</taxon>
        <taxon>Clostridium</taxon>
    </lineage>
</organism>
<dbReference type="SUPFAM" id="SSF57802">
    <property type="entry name" value="Rubredoxin-like"/>
    <property type="match status" value="1"/>
</dbReference>
<comment type="similarity">
    <text evidence="4">In the N-terminal section; belongs to the zinc metallo-hydrolase group 3 family.</text>
</comment>
<dbReference type="Proteomes" id="UP000175744">
    <property type="component" value="Unassembled WGS sequence"/>
</dbReference>
<evidence type="ECO:0000256" key="5">
    <source>
        <dbReference type="ARBA" id="ARBA00022448"/>
    </source>
</evidence>
<dbReference type="PANTHER" id="PTHR32145:SF11">
    <property type="entry name" value="DIFLAVIN FLAVOPROTEIN A 2-RELATED"/>
    <property type="match status" value="1"/>
</dbReference>
<feature type="domain" description="Flavodoxin-like" evidence="10">
    <location>
        <begin position="257"/>
        <end position="395"/>
    </location>
</feature>
<dbReference type="InterPro" id="IPR016156">
    <property type="entry name" value="FAD/NAD-linked_Rdtase_dimer_sf"/>
</dbReference>
<dbReference type="CDD" id="cd07709">
    <property type="entry name" value="flavodiiron_proteins_MBL-fold"/>
    <property type="match status" value="1"/>
</dbReference>
<dbReference type="OrthoDB" id="9807946at2"/>
<dbReference type="Gene3D" id="3.50.50.60">
    <property type="entry name" value="FAD/NAD(P)-binding domain"/>
    <property type="match status" value="2"/>
</dbReference>
<dbReference type="SMART" id="SM00849">
    <property type="entry name" value="Lactamase_B"/>
    <property type="match status" value="1"/>
</dbReference>
<dbReference type="SUPFAM" id="SSF52218">
    <property type="entry name" value="Flavoproteins"/>
    <property type="match status" value="1"/>
</dbReference>
<dbReference type="PANTHER" id="PTHR32145">
    <property type="entry name" value="DIFLAVIN FLAVOPROTEIN A 2-RELATED"/>
    <property type="match status" value="1"/>
</dbReference>
<dbReference type="InterPro" id="IPR036188">
    <property type="entry name" value="FAD/NAD-bd_sf"/>
</dbReference>
<dbReference type="SUPFAM" id="SSF56281">
    <property type="entry name" value="Metallo-hydrolase/oxidoreductase"/>
    <property type="match status" value="1"/>
</dbReference>
<protein>
    <submittedName>
        <fullName evidence="12">Flavo-diiron protein FprA1</fullName>
        <ecNumber evidence="12">1.6.3.-</ecNumber>
    </submittedName>
</protein>
<dbReference type="InterPro" id="IPR051285">
    <property type="entry name" value="NADH_oxidoreductase_modular"/>
</dbReference>
<feature type="domain" description="Rubredoxin-like" evidence="11">
    <location>
        <begin position="414"/>
        <end position="448"/>
    </location>
</feature>
<dbReference type="InterPro" id="IPR029039">
    <property type="entry name" value="Flavoprotein-like_sf"/>
</dbReference>
<dbReference type="RefSeq" id="WP_070109698.1">
    <property type="nucleotide sequence ID" value="NZ_LZFO01000008.1"/>
</dbReference>
<dbReference type="GO" id="GO:0016651">
    <property type="term" value="F:oxidoreductase activity, acting on NAD(P)H"/>
    <property type="evidence" value="ECO:0007669"/>
    <property type="project" value="UniProtKB-ARBA"/>
</dbReference>
<dbReference type="InterPro" id="IPR036866">
    <property type="entry name" value="RibonucZ/Hydroxyglut_hydro"/>
</dbReference>
<dbReference type="PRINTS" id="PR00411">
    <property type="entry name" value="PNDRDTASEI"/>
</dbReference>
<keyword evidence="7" id="KW-0274">FAD</keyword>
<dbReference type="InterPro" id="IPR041575">
    <property type="entry name" value="Rubredoxin_C"/>
</dbReference>
<dbReference type="Pfam" id="PF00258">
    <property type="entry name" value="Flavodoxin_1"/>
    <property type="match status" value="1"/>
</dbReference>
<evidence type="ECO:0000256" key="4">
    <source>
        <dbReference type="ARBA" id="ARBA00007121"/>
    </source>
</evidence>
<evidence type="ECO:0000313" key="13">
    <source>
        <dbReference type="Proteomes" id="UP000175744"/>
    </source>
</evidence>
<sequence length="852" mass="94827">MKALEVKNNIYWVGALDKKLKVFDIIMTTPYGTTYNSYVVKGKNKTAVFETVKEKFFDEYVERLKSLNIDISKIDYIVVNHTEPDHAGAIGKMLDLAPKAKVVGSPAAIKFIKAIANKEFETIVVKDGDKLDLGGKTIKFINAPFLHWPDSIYSYVEEDKVLITCDSFGSHYCLDKVFNDYIENEEEYMEALKYYFDMIIGPFKSYVLKAVDKIKDLDIDVICPGHGPILRDNPLKIVEIYKKWSTEELPQYGKKRVVISYVSAYGYTEAMAEKIAEAIKSKEDFIVDLFDITKHNVEEILNKIYLADGILFGSPTINGDALKPVMDILNMLNPIVHGKKVAGAFGSYGWSGEAVRNIESRLKSLKMDIVPGIRANFRPSEEELNKSYEFGETIAEKIIEKSNPKSVNEQSSSMKLWKCVVCGQVFPGLTPPEVCPACGASKEQFVELEKDDLGFKSDKDEKFVIIGNGIAGYTAAESIRKRNKVCSIEILSSEKVLTYYRPQLSDYLQNKLPDSEFYVSDENWYKDNNILVKLGVNVSEIKSENKKVVLENGEEVKYDKLIIANGARSFLPPVKGSDKEGVVTLRSLEDAERIIDKMENAKVAVVVGGGLLGLEGAWAMRQRGLEVYVIERSNRLLVRQLDEEGAKIFKKIVDDSGVHVLTEEDTEEILGEDKVSGFKLKSGKIIDSDIVLFSTGVRPRKEVAEKSGLKVDKGVIVNEKMETNIKDIYACGDVAELNGRAYGNWPAAIEMAKVAGANASGDDIVFEGFVPSTVFTSMNANVFSCGDVASSDLVGIGSTNLDKNIYKKMFFRKGVIVGGILIGDTKSSVKIMEGIQEEKSVKAMLSDNILLY</sequence>
<keyword evidence="5" id="KW-0813">Transport</keyword>
<dbReference type="Gene3D" id="3.40.50.360">
    <property type="match status" value="1"/>
</dbReference>
<dbReference type="Gene3D" id="3.30.390.30">
    <property type="match status" value="1"/>
</dbReference>
<dbReference type="InterPro" id="IPR024934">
    <property type="entry name" value="Rubredoxin-like_dom"/>
</dbReference>
<evidence type="ECO:0000256" key="1">
    <source>
        <dbReference type="ARBA" id="ARBA00001962"/>
    </source>
</evidence>
<proteinExistence type="inferred from homology"/>
<dbReference type="Pfam" id="PF19583">
    <property type="entry name" value="ODP"/>
    <property type="match status" value="1"/>
</dbReference>
<gene>
    <name evidence="12" type="primary">fprA1_1</name>
    <name evidence="12" type="ORF">CLOACE_07410</name>
</gene>
<evidence type="ECO:0000256" key="8">
    <source>
        <dbReference type="ARBA" id="ARBA00022982"/>
    </source>
</evidence>
<dbReference type="STRING" id="1121290.CLAOCE_07410"/>
<dbReference type="SUPFAM" id="SSF51905">
    <property type="entry name" value="FAD/NAD(P)-binding domain"/>
    <property type="match status" value="2"/>
</dbReference>
<dbReference type="InterPro" id="IPR008254">
    <property type="entry name" value="Flavodoxin/NO_synth"/>
</dbReference>
<comment type="cofactor">
    <cofactor evidence="2">
        <name>Fe(3+)</name>
        <dbReference type="ChEBI" id="CHEBI:29034"/>
    </cofactor>
</comment>
<dbReference type="EC" id="1.6.3.-" evidence="12"/>
<reference evidence="12 13" key="1">
    <citation type="submission" date="2016-06" db="EMBL/GenBank/DDBJ databases">
        <title>Genome sequence of Clostridium acetireducens DSM 10703.</title>
        <authorList>
            <person name="Poehlein A."/>
            <person name="Fluechter S."/>
            <person name="Duerre P."/>
            <person name="Daniel R."/>
        </authorList>
    </citation>
    <scope>NUCLEOTIDE SEQUENCE [LARGE SCALE GENOMIC DNA]</scope>
    <source>
        <strain evidence="12 13">DSM 10703</strain>
    </source>
</reference>
<dbReference type="GO" id="GO:0010181">
    <property type="term" value="F:FMN binding"/>
    <property type="evidence" value="ECO:0007669"/>
    <property type="project" value="InterPro"/>
</dbReference>
<dbReference type="InterPro" id="IPR023753">
    <property type="entry name" value="FAD/NAD-binding_dom"/>
</dbReference>
<dbReference type="GO" id="GO:0005506">
    <property type="term" value="F:iron ion binding"/>
    <property type="evidence" value="ECO:0007669"/>
    <property type="project" value="InterPro"/>
</dbReference>
<dbReference type="CDD" id="cd00729">
    <property type="entry name" value="rubredoxin_SM"/>
    <property type="match status" value="1"/>
</dbReference>
<keyword evidence="13" id="KW-1185">Reference proteome</keyword>
<evidence type="ECO:0000259" key="11">
    <source>
        <dbReference type="PROSITE" id="PS50903"/>
    </source>
</evidence>
<evidence type="ECO:0000256" key="7">
    <source>
        <dbReference type="ARBA" id="ARBA00022827"/>
    </source>
</evidence>
<evidence type="ECO:0000256" key="9">
    <source>
        <dbReference type="ARBA" id="ARBA00023004"/>
    </source>
</evidence>
<evidence type="ECO:0000313" key="12">
    <source>
        <dbReference type="EMBL" id="OFI06758.1"/>
    </source>
</evidence>
<dbReference type="InterPro" id="IPR001279">
    <property type="entry name" value="Metallo-B-lactamas"/>
</dbReference>
<dbReference type="EMBL" id="LZFO01000008">
    <property type="protein sequence ID" value="OFI06758.1"/>
    <property type="molecule type" value="Genomic_DNA"/>
</dbReference>
<accession>A0A1E8EZZ7</accession>
<dbReference type="InterPro" id="IPR048574">
    <property type="entry name" value="RUBY_RBDX"/>
</dbReference>
<comment type="caution">
    <text evidence="12">The sequence shown here is derived from an EMBL/GenBank/DDBJ whole genome shotgun (WGS) entry which is preliminary data.</text>
</comment>
<dbReference type="PRINTS" id="PR00368">
    <property type="entry name" value="FADPNR"/>
</dbReference>
<dbReference type="Pfam" id="PF07992">
    <property type="entry name" value="Pyr_redox_2"/>
    <property type="match status" value="1"/>
</dbReference>
<comment type="cofactor">
    <cofactor evidence="1">
        <name>Fe cation</name>
        <dbReference type="ChEBI" id="CHEBI:24875"/>
    </cofactor>
</comment>
<dbReference type="AlphaFoldDB" id="A0A1E8EZZ7"/>
<evidence type="ECO:0000256" key="2">
    <source>
        <dbReference type="ARBA" id="ARBA00001965"/>
    </source>
</evidence>
<keyword evidence="9" id="KW-0408">Iron</keyword>
<dbReference type="Gene3D" id="3.60.15.10">
    <property type="entry name" value="Ribonuclease Z/Hydroxyacylglutathione hydrolase-like"/>
    <property type="match status" value="1"/>
</dbReference>
<keyword evidence="8" id="KW-0249">Electron transport</keyword>
<evidence type="ECO:0000256" key="6">
    <source>
        <dbReference type="ARBA" id="ARBA00022630"/>
    </source>
</evidence>
<keyword evidence="12" id="KW-0560">Oxidoreductase</keyword>
<keyword evidence="6" id="KW-0285">Flavoprotein</keyword>
<name>A0A1E8EZZ7_9CLOT</name>